<sequence length="542" mass="59360">CIGFAVGLGNIWRFPYLCQTYGGGAFLIPYFVALVLEGIPLFHIELAIGQHLRTGSVGVWKAVSPYLGGVGRLRPPLPPSRSASSSHGLRSPIPGGRFVPPKPKRGPECGAPCGVSPESARRRQAAGCPRSRGCVQWRLLSCLAASWAVVYVCVIRGIESTGKAIYFTALFPYLVLTIFLIRGLSLPGAVEGLTYLFTPDVRILQSPRVWLDAATQIFFSLSLAFGGHIAFASYNPPRNNCEKDAVIISLVNSLTSLYASIAMFSVLGFKAANDHGRCLDRNILRLINAFELPDQSVDRDDYAAVLTHLNATQPERVARLGLETCRLEDFLDKSASGTGLAFIIFTEAILHMPGAPGWAVLFFGMLFTLGLSSMFGNMESIITPLLDMGVTHRFVPKEVLTGLACLVCFLSAICFTLQSGNYWLEIFDNYAAPLNLMVFAFFEVVGVAYVYGVQRMTGRRPGLYWQVTWKVVSPLLLLTIFVAYVATLARTPLSYKAWDTQYVRPPGGLAWPFPGAALRGPVGRLRRDPRPPELQRPTGRQS</sequence>
<feature type="region of interest" description="Disordered" evidence="8">
    <location>
        <begin position="77"/>
        <end position="104"/>
    </location>
</feature>
<evidence type="ECO:0000256" key="6">
    <source>
        <dbReference type="PIRSR" id="PIRSR600175-1"/>
    </source>
</evidence>
<dbReference type="SUPFAM" id="SSF161070">
    <property type="entry name" value="SNF-like"/>
    <property type="match status" value="1"/>
</dbReference>
<proteinExistence type="inferred from homology"/>
<feature type="transmembrane region" description="Helical" evidence="9">
    <location>
        <begin position="399"/>
        <end position="418"/>
    </location>
</feature>
<feature type="binding site" evidence="6">
    <location>
        <position position="3"/>
    </location>
    <ligand>
        <name>Na(+)</name>
        <dbReference type="ChEBI" id="CHEBI:29101"/>
        <label>1</label>
    </ligand>
</feature>
<evidence type="ECO:0000256" key="2">
    <source>
        <dbReference type="ARBA" id="ARBA00022448"/>
    </source>
</evidence>
<feature type="binding site" evidence="6">
    <location>
        <position position="6"/>
    </location>
    <ligand>
        <name>Na(+)</name>
        <dbReference type="ChEBI" id="CHEBI:29101"/>
        <label>1</label>
    </ligand>
</feature>
<feature type="transmembrane region" description="Helical" evidence="9">
    <location>
        <begin position="246"/>
        <end position="269"/>
    </location>
</feature>
<keyword evidence="6" id="KW-0915">Sodium</keyword>
<evidence type="ECO:0000313" key="11">
    <source>
        <dbReference type="Proteomes" id="UP000675900"/>
    </source>
</evidence>
<dbReference type="GO" id="GO:0006865">
    <property type="term" value="P:amino acid transport"/>
    <property type="evidence" value="ECO:0007669"/>
    <property type="project" value="TreeGrafter"/>
</dbReference>
<organism evidence="10 11">
    <name type="scientific">Panthera tigris altaica</name>
    <name type="common">Siberian tiger</name>
    <dbReference type="NCBI Taxonomy" id="74533"/>
    <lineage>
        <taxon>Eukaryota</taxon>
        <taxon>Metazoa</taxon>
        <taxon>Chordata</taxon>
        <taxon>Craniata</taxon>
        <taxon>Vertebrata</taxon>
        <taxon>Euteleostomi</taxon>
        <taxon>Mammalia</taxon>
        <taxon>Eutheria</taxon>
        <taxon>Laurasiatheria</taxon>
        <taxon>Carnivora</taxon>
        <taxon>Feliformia</taxon>
        <taxon>Felidae</taxon>
        <taxon>Pantherinae</taxon>
        <taxon>Panthera</taxon>
    </lineage>
</organism>
<dbReference type="Proteomes" id="UP000675900">
    <property type="component" value="Unassembled WGS sequence"/>
</dbReference>
<keyword evidence="6" id="KW-0479">Metal-binding</keyword>
<name>A0A8C9JIY3_PANTA</name>
<protein>
    <recommendedName>
        <fullName evidence="7">Transporter</fullName>
    </recommendedName>
</protein>
<feature type="transmembrane region" description="Helical" evidence="9">
    <location>
        <begin position="21"/>
        <end position="44"/>
    </location>
</feature>
<dbReference type="GeneTree" id="ENSGT00940000158906"/>
<comment type="similarity">
    <text evidence="7">Belongs to the sodium:neurotransmitter symporter (SNF) (TC 2.A.22) family.</text>
</comment>
<feature type="region of interest" description="Disordered" evidence="8">
    <location>
        <begin position="520"/>
        <end position="542"/>
    </location>
</feature>
<dbReference type="Pfam" id="PF00209">
    <property type="entry name" value="SNF"/>
    <property type="match status" value="2"/>
</dbReference>
<accession>A0A8C9JIY3</accession>
<dbReference type="GO" id="GO:0046872">
    <property type="term" value="F:metal ion binding"/>
    <property type="evidence" value="ECO:0007669"/>
    <property type="project" value="UniProtKB-KW"/>
</dbReference>
<keyword evidence="11" id="KW-1185">Reference proteome</keyword>
<feature type="binding site" evidence="6">
    <location>
        <position position="252"/>
    </location>
    <ligand>
        <name>Na(+)</name>
        <dbReference type="ChEBI" id="CHEBI:29101"/>
        <label>1</label>
    </ligand>
</feature>
<keyword evidence="5 9" id="KW-0472">Membrane</keyword>
<keyword evidence="7" id="KW-0769">Symport</keyword>
<evidence type="ECO:0000313" key="10">
    <source>
        <dbReference type="Ensembl" id="ENSPTIP00000007225.1"/>
    </source>
</evidence>
<keyword evidence="4 9" id="KW-1133">Transmembrane helix</keyword>
<feature type="binding site" evidence="6">
    <location>
        <position position="10"/>
    </location>
    <ligand>
        <name>Na(+)</name>
        <dbReference type="ChEBI" id="CHEBI:29101"/>
        <label>1</label>
    </ligand>
</feature>
<gene>
    <name evidence="10" type="primary">SLC6A18</name>
</gene>
<feature type="binding site" evidence="6">
    <location>
        <position position="220"/>
    </location>
    <ligand>
        <name>Na(+)</name>
        <dbReference type="ChEBI" id="CHEBI:29101"/>
        <label>1</label>
    </ligand>
</feature>
<dbReference type="PANTHER" id="PTHR11616:SF109">
    <property type="entry name" value="INACTIVE SODIUM-DEPENDENT NEUTRAL AMINO ACID TRANSPORTER B(0)AT3"/>
    <property type="match status" value="1"/>
</dbReference>
<reference evidence="10" key="1">
    <citation type="submission" date="2025-08" db="UniProtKB">
        <authorList>
            <consortium name="Ensembl"/>
        </authorList>
    </citation>
    <scope>IDENTIFICATION</scope>
</reference>
<evidence type="ECO:0000256" key="3">
    <source>
        <dbReference type="ARBA" id="ARBA00022692"/>
    </source>
</evidence>
<evidence type="ECO:0000256" key="7">
    <source>
        <dbReference type="RuleBase" id="RU003732"/>
    </source>
</evidence>
<evidence type="ECO:0000256" key="5">
    <source>
        <dbReference type="ARBA" id="ARBA00023136"/>
    </source>
</evidence>
<feature type="transmembrane region" description="Helical" evidence="9">
    <location>
        <begin position="463"/>
        <end position="486"/>
    </location>
</feature>
<feature type="binding site" evidence="6">
    <location>
        <position position="5"/>
    </location>
    <ligand>
        <name>Na(+)</name>
        <dbReference type="ChEBI" id="CHEBI:29101"/>
        <label>1</label>
    </ligand>
</feature>
<reference evidence="10" key="2">
    <citation type="submission" date="2025-09" db="UniProtKB">
        <authorList>
            <consortium name="Ensembl"/>
        </authorList>
    </citation>
    <scope>IDENTIFICATION</scope>
</reference>
<evidence type="ECO:0000256" key="4">
    <source>
        <dbReference type="ARBA" id="ARBA00022989"/>
    </source>
</evidence>
<feature type="transmembrane region" description="Helical" evidence="9">
    <location>
        <begin position="170"/>
        <end position="197"/>
    </location>
</feature>
<keyword evidence="2 7" id="KW-0813">Transport</keyword>
<dbReference type="GO" id="GO:0035725">
    <property type="term" value="P:sodium ion transmembrane transport"/>
    <property type="evidence" value="ECO:0007669"/>
    <property type="project" value="TreeGrafter"/>
</dbReference>
<dbReference type="InterPro" id="IPR000175">
    <property type="entry name" value="Na/ntran_symport"/>
</dbReference>
<dbReference type="GO" id="GO:0005886">
    <property type="term" value="C:plasma membrane"/>
    <property type="evidence" value="ECO:0007669"/>
    <property type="project" value="TreeGrafter"/>
</dbReference>
<dbReference type="PRINTS" id="PR00176">
    <property type="entry name" value="NANEUSMPORT"/>
</dbReference>
<comment type="subcellular location">
    <subcellularLocation>
        <location evidence="1">Membrane</location>
        <topology evidence="1">Multi-pass membrane protein</topology>
    </subcellularLocation>
</comment>
<evidence type="ECO:0000256" key="9">
    <source>
        <dbReference type="SAM" id="Phobius"/>
    </source>
</evidence>
<feature type="binding site" evidence="6">
    <location>
        <position position="369"/>
    </location>
    <ligand>
        <name>Na(+)</name>
        <dbReference type="ChEBI" id="CHEBI:29101"/>
        <label>1</label>
    </ligand>
</feature>
<dbReference type="InterPro" id="IPR037272">
    <property type="entry name" value="SNS_sf"/>
</dbReference>
<dbReference type="AlphaFoldDB" id="A0A8C9JIY3"/>
<feature type="transmembrane region" description="Helical" evidence="9">
    <location>
        <begin position="358"/>
        <end position="378"/>
    </location>
</feature>
<dbReference type="PROSITE" id="PS00610">
    <property type="entry name" value="NA_NEUROTRAN_SYMP_1"/>
    <property type="match status" value="1"/>
</dbReference>
<feature type="compositionally biased region" description="Low complexity" evidence="8">
    <location>
        <begin position="80"/>
        <end position="92"/>
    </location>
</feature>
<dbReference type="PANTHER" id="PTHR11616">
    <property type="entry name" value="SODIUM/CHLORIDE DEPENDENT TRANSPORTER"/>
    <property type="match status" value="1"/>
</dbReference>
<dbReference type="Ensembl" id="ENSPTIT00000011064.1">
    <property type="protein sequence ID" value="ENSPTIP00000007225.1"/>
    <property type="gene ID" value="ENSPTIG00000008921.1"/>
</dbReference>
<feature type="binding site" evidence="6">
    <location>
        <position position="373"/>
    </location>
    <ligand>
        <name>Na(+)</name>
        <dbReference type="ChEBI" id="CHEBI:29101"/>
        <label>1</label>
    </ligand>
</feature>
<dbReference type="PROSITE" id="PS50267">
    <property type="entry name" value="NA_NEUROTRAN_SYMP_3"/>
    <property type="match status" value="1"/>
</dbReference>
<evidence type="ECO:0000256" key="8">
    <source>
        <dbReference type="SAM" id="MobiDB-lite"/>
    </source>
</evidence>
<feature type="transmembrane region" description="Helical" evidence="9">
    <location>
        <begin position="430"/>
        <end position="451"/>
    </location>
</feature>
<keyword evidence="3 7" id="KW-0812">Transmembrane</keyword>
<evidence type="ECO:0000256" key="1">
    <source>
        <dbReference type="ARBA" id="ARBA00004141"/>
    </source>
</evidence>
<feature type="transmembrane region" description="Helical" evidence="9">
    <location>
        <begin position="209"/>
        <end position="234"/>
    </location>
</feature>
<dbReference type="GO" id="GO:0015293">
    <property type="term" value="F:symporter activity"/>
    <property type="evidence" value="ECO:0007669"/>
    <property type="project" value="UniProtKB-KW"/>
</dbReference>